<proteinExistence type="predicted"/>
<protein>
    <submittedName>
        <fullName evidence="1">Uncharacterized protein</fullName>
    </submittedName>
</protein>
<evidence type="ECO:0000313" key="2">
    <source>
        <dbReference type="Proteomes" id="UP000478052"/>
    </source>
</evidence>
<reference evidence="1 2" key="1">
    <citation type="submission" date="2019-08" db="EMBL/GenBank/DDBJ databases">
        <title>Whole genome of Aphis craccivora.</title>
        <authorList>
            <person name="Voronova N.V."/>
            <person name="Shulinski R.S."/>
            <person name="Bandarenka Y.V."/>
            <person name="Zhorov D.G."/>
            <person name="Warner D."/>
        </authorList>
    </citation>
    <scope>NUCLEOTIDE SEQUENCE [LARGE SCALE GENOMIC DNA]</scope>
    <source>
        <strain evidence="1">180601</strain>
        <tissue evidence="1">Whole Body</tissue>
    </source>
</reference>
<dbReference type="EMBL" id="VUJU01016966">
    <property type="protein sequence ID" value="KAF0685862.1"/>
    <property type="molecule type" value="Genomic_DNA"/>
</dbReference>
<sequence>MTRSTRKLKSNKTGKEFVNSLINSLPVEAHTIDIKLIKFKSKDTPRKEKLVVYAVTNAMKAKKKK</sequence>
<keyword evidence="2" id="KW-1185">Reference proteome</keyword>
<feature type="non-terminal residue" evidence="1">
    <location>
        <position position="65"/>
    </location>
</feature>
<organism evidence="1 2">
    <name type="scientific">Aphis craccivora</name>
    <name type="common">Cowpea aphid</name>
    <dbReference type="NCBI Taxonomy" id="307492"/>
    <lineage>
        <taxon>Eukaryota</taxon>
        <taxon>Metazoa</taxon>
        <taxon>Ecdysozoa</taxon>
        <taxon>Arthropoda</taxon>
        <taxon>Hexapoda</taxon>
        <taxon>Insecta</taxon>
        <taxon>Pterygota</taxon>
        <taxon>Neoptera</taxon>
        <taxon>Paraneoptera</taxon>
        <taxon>Hemiptera</taxon>
        <taxon>Sternorrhyncha</taxon>
        <taxon>Aphidomorpha</taxon>
        <taxon>Aphidoidea</taxon>
        <taxon>Aphididae</taxon>
        <taxon>Aphidini</taxon>
        <taxon>Aphis</taxon>
        <taxon>Aphis</taxon>
    </lineage>
</organism>
<dbReference type="AlphaFoldDB" id="A0A6G0VHY2"/>
<accession>A0A6G0VHY2</accession>
<comment type="caution">
    <text evidence="1">The sequence shown here is derived from an EMBL/GenBank/DDBJ whole genome shotgun (WGS) entry which is preliminary data.</text>
</comment>
<gene>
    <name evidence="1" type="ORF">FWK35_00033574</name>
</gene>
<evidence type="ECO:0000313" key="1">
    <source>
        <dbReference type="EMBL" id="KAF0685862.1"/>
    </source>
</evidence>
<name>A0A6G0VHY2_APHCR</name>
<dbReference type="Proteomes" id="UP000478052">
    <property type="component" value="Unassembled WGS sequence"/>
</dbReference>